<dbReference type="AlphaFoldDB" id="A0A517ZLZ8"/>
<protein>
    <submittedName>
        <fullName evidence="1">Mycothiol S-conjugate amidase</fullName>
        <ecNumber evidence="1">3.5.1.115</ecNumber>
    </submittedName>
</protein>
<name>A0A517ZLZ8_9PLAN</name>
<dbReference type="EC" id="3.5.1.115" evidence="1"/>
<dbReference type="Gene3D" id="3.40.50.10320">
    <property type="entry name" value="LmbE-like"/>
    <property type="match status" value="1"/>
</dbReference>
<evidence type="ECO:0000313" key="2">
    <source>
        <dbReference type="Proteomes" id="UP000319383"/>
    </source>
</evidence>
<dbReference type="Pfam" id="PF02585">
    <property type="entry name" value="PIG-L"/>
    <property type="match status" value="1"/>
</dbReference>
<sequence length="337" mass="37704">MRRSSAMTFALTIFLLGLLCGRLWNDAPTAFAENAAAAKETQKSAKDKVKQNAKPAPPAEDGKLRIICFGAHPDDCEIKAGGVAALWSQQGHHVKFVALTNGDIGHWKMAGGPLAQRRNAEVQHAADLLGITTEVLDIHDGELTPTLENRRKVTRLIREWKADIVMGPRTNDYHPDHRYTGVLVQDAAYMVAVPFFCPDAEPLAKNPVFLYYPDRFKKPYPFQADVAVGIDSVMDRKVEALVDMESQFVEGGALGSADLIAGGEEQRQKRRREVRDAFENRDRKTAKAYATELNKWYGDRATPFEYAEAFEICEYGHQPSPEELRKLFPFFPEVKAP</sequence>
<dbReference type="InterPro" id="IPR024078">
    <property type="entry name" value="LmbE-like_dom_sf"/>
</dbReference>
<dbReference type="KEGG" id="sdyn:Mal52_19200"/>
<gene>
    <name evidence="1" type="primary">mca_2</name>
    <name evidence="1" type="ORF">Mal52_19200</name>
</gene>
<dbReference type="GO" id="GO:0016811">
    <property type="term" value="F:hydrolase activity, acting on carbon-nitrogen (but not peptide) bonds, in linear amides"/>
    <property type="evidence" value="ECO:0007669"/>
    <property type="project" value="TreeGrafter"/>
</dbReference>
<organism evidence="1 2">
    <name type="scientific">Symmachiella dynata</name>
    <dbReference type="NCBI Taxonomy" id="2527995"/>
    <lineage>
        <taxon>Bacteria</taxon>
        <taxon>Pseudomonadati</taxon>
        <taxon>Planctomycetota</taxon>
        <taxon>Planctomycetia</taxon>
        <taxon>Planctomycetales</taxon>
        <taxon>Planctomycetaceae</taxon>
        <taxon>Symmachiella</taxon>
    </lineage>
</organism>
<dbReference type="PANTHER" id="PTHR12993:SF11">
    <property type="entry name" value="N-ACETYLGLUCOSAMINYL-PHOSPHATIDYLINOSITOL DE-N-ACETYLASE"/>
    <property type="match status" value="1"/>
</dbReference>
<evidence type="ECO:0000313" key="1">
    <source>
        <dbReference type="EMBL" id="QDU43445.1"/>
    </source>
</evidence>
<dbReference type="Proteomes" id="UP000319383">
    <property type="component" value="Chromosome"/>
</dbReference>
<accession>A0A517ZLZ8</accession>
<dbReference type="EMBL" id="CP036276">
    <property type="protein sequence ID" value="QDU43445.1"/>
    <property type="molecule type" value="Genomic_DNA"/>
</dbReference>
<keyword evidence="1" id="KW-0378">Hydrolase</keyword>
<keyword evidence="2" id="KW-1185">Reference proteome</keyword>
<dbReference type="RefSeq" id="WP_197534770.1">
    <property type="nucleotide sequence ID" value="NZ_CP036276.1"/>
</dbReference>
<proteinExistence type="predicted"/>
<dbReference type="PANTHER" id="PTHR12993">
    <property type="entry name" value="N-ACETYLGLUCOSAMINYL-PHOSPHATIDYLINOSITOL DE-N-ACETYLASE-RELATED"/>
    <property type="match status" value="1"/>
</dbReference>
<dbReference type="InterPro" id="IPR003737">
    <property type="entry name" value="GlcNAc_PI_deacetylase-related"/>
</dbReference>
<reference evidence="1 2" key="1">
    <citation type="submission" date="2019-02" db="EMBL/GenBank/DDBJ databases">
        <title>Deep-cultivation of Planctomycetes and their phenomic and genomic characterization uncovers novel biology.</title>
        <authorList>
            <person name="Wiegand S."/>
            <person name="Jogler M."/>
            <person name="Boedeker C."/>
            <person name="Pinto D."/>
            <person name="Vollmers J."/>
            <person name="Rivas-Marin E."/>
            <person name="Kohn T."/>
            <person name="Peeters S.H."/>
            <person name="Heuer A."/>
            <person name="Rast P."/>
            <person name="Oberbeckmann S."/>
            <person name="Bunk B."/>
            <person name="Jeske O."/>
            <person name="Meyerdierks A."/>
            <person name="Storesund J.E."/>
            <person name="Kallscheuer N."/>
            <person name="Luecker S."/>
            <person name="Lage O.M."/>
            <person name="Pohl T."/>
            <person name="Merkel B.J."/>
            <person name="Hornburger P."/>
            <person name="Mueller R.-W."/>
            <person name="Bruemmer F."/>
            <person name="Labrenz M."/>
            <person name="Spormann A.M."/>
            <person name="Op den Camp H."/>
            <person name="Overmann J."/>
            <person name="Amann R."/>
            <person name="Jetten M.S.M."/>
            <person name="Mascher T."/>
            <person name="Medema M.H."/>
            <person name="Devos D.P."/>
            <person name="Kaster A.-K."/>
            <person name="Ovreas L."/>
            <person name="Rohde M."/>
            <person name="Galperin M.Y."/>
            <person name="Jogler C."/>
        </authorList>
    </citation>
    <scope>NUCLEOTIDE SEQUENCE [LARGE SCALE GENOMIC DNA]</scope>
    <source>
        <strain evidence="1 2">Mal52</strain>
    </source>
</reference>
<dbReference type="SUPFAM" id="SSF102588">
    <property type="entry name" value="LmbE-like"/>
    <property type="match status" value="1"/>
</dbReference>